<evidence type="ECO:0000256" key="1">
    <source>
        <dbReference type="ARBA" id="ARBA00022679"/>
    </source>
</evidence>
<dbReference type="PANTHER" id="PTHR19136:SF86">
    <property type="entry name" value="ADENOSYLCOBINAMIDE-PHOSPHATE GUANYLYLTRANSFERASE"/>
    <property type="match status" value="1"/>
</dbReference>
<reference evidence="3 4" key="1">
    <citation type="journal article" date="2019" name="Int. J. Syst. Evol. Microbiol.">
        <title>The Global Catalogue of Microorganisms (GCM) 10K type strain sequencing project: providing services to taxonomists for standard genome sequencing and annotation.</title>
        <authorList>
            <consortium name="The Broad Institute Genomics Platform"/>
            <consortium name="The Broad Institute Genome Sequencing Center for Infectious Disease"/>
            <person name="Wu L."/>
            <person name="Ma J."/>
        </authorList>
    </citation>
    <scope>NUCLEOTIDE SEQUENCE [LARGE SCALE GENOMIC DNA]</scope>
    <source>
        <strain evidence="3 4">PSR21</strain>
    </source>
</reference>
<dbReference type="PANTHER" id="PTHR19136">
    <property type="entry name" value="MOLYBDENUM COFACTOR GUANYLYLTRANSFERASE"/>
    <property type="match status" value="1"/>
</dbReference>
<keyword evidence="4" id="KW-1185">Reference proteome</keyword>
<keyword evidence="1 3" id="KW-0808">Transferase</keyword>
<proteinExistence type="predicted"/>
<comment type="caution">
    <text evidence="3">The sequence shown here is derived from an EMBL/GenBank/DDBJ whole genome shotgun (WGS) entry which is preliminary data.</text>
</comment>
<dbReference type="Proteomes" id="UP001596547">
    <property type="component" value="Unassembled WGS sequence"/>
</dbReference>
<dbReference type="RefSeq" id="WP_276305744.1">
    <property type="nucleotide sequence ID" value="NZ_CP119992.1"/>
</dbReference>
<name>A0ABD6AAQ3_9EURY</name>
<dbReference type="Gene3D" id="3.90.550.10">
    <property type="entry name" value="Spore Coat Polysaccharide Biosynthesis Protein SpsA, Chain A"/>
    <property type="match status" value="1"/>
</dbReference>
<dbReference type="GeneID" id="79316233"/>
<evidence type="ECO:0000313" key="3">
    <source>
        <dbReference type="EMBL" id="MFC7317113.1"/>
    </source>
</evidence>
<dbReference type="InterPro" id="IPR029044">
    <property type="entry name" value="Nucleotide-diphossugar_trans"/>
</dbReference>
<dbReference type="EMBL" id="JBHTBF010000002">
    <property type="protein sequence ID" value="MFC7317113.1"/>
    <property type="molecule type" value="Genomic_DNA"/>
</dbReference>
<feature type="domain" description="MobA-like NTP transferase" evidence="2">
    <location>
        <begin position="2"/>
        <end position="122"/>
    </location>
</feature>
<evidence type="ECO:0000259" key="2">
    <source>
        <dbReference type="Pfam" id="PF12804"/>
    </source>
</evidence>
<dbReference type="AlphaFoldDB" id="A0ABD6AAQ3"/>
<sequence length="184" mass="19324">MCGGRGTRLGRGEKPLAEVCGEPMVARVAAACADSRVEATYAVTSPHAPETARVARERLDLPSIETPGEGYVADLDRALADSRVEPPVLTVVADLPLLDGPTLDAVLDAAAERGSLAVCVPASLKRALGASVDTAFEHEGRELAPTGCNVVAADPDSIMITENDRLAVNVNRPRDVRIAEERCD</sequence>
<dbReference type="InterPro" id="IPR025877">
    <property type="entry name" value="MobA-like_NTP_Trfase"/>
</dbReference>
<gene>
    <name evidence="3" type="ORF">ACFQPE_09930</name>
</gene>
<dbReference type="SUPFAM" id="SSF53448">
    <property type="entry name" value="Nucleotide-diphospho-sugar transferases"/>
    <property type="match status" value="1"/>
</dbReference>
<dbReference type="GO" id="GO:0016779">
    <property type="term" value="F:nucleotidyltransferase activity"/>
    <property type="evidence" value="ECO:0007669"/>
    <property type="project" value="UniProtKB-ARBA"/>
</dbReference>
<dbReference type="Pfam" id="PF12804">
    <property type="entry name" value="NTP_transf_3"/>
    <property type="match status" value="1"/>
</dbReference>
<evidence type="ECO:0000313" key="4">
    <source>
        <dbReference type="Proteomes" id="UP001596547"/>
    </source>
</evidence>
<organism evidence="3 4">
    <name type="scientific">Halomarina halobia</name>
    <dbReference type="NCBI Taxonomy" id="3033386"/>
    <lineage>
        <taxon>Archaea</taxon>
        <taxon>Methanobacteriati</taxon>
        <taxon>Methanobacteriota</taxon>
        <taxon>Stenosarchaea group</taxon>
        <taxon>Halobacteria</taxon>
        <taxon>Halobacteriales</taxon>
        <taxon>Natronomonadaceae</taxon>
        <taxon>Halomarina</taxon>
    </lineage>
</organism>
<accession>A0ABD6AAQ3</accession>
<protein>
    <submittedName>
        <fullName evidence="3">NTP transferase domain-containing protein</fullName>
    </submittedName>
</protein>